<feature type="domain" description="DUF6589" evidence="2">
    <location>
        <begin position="395"/>
        <end position="542"/>
    </location>
</feature>
<dbReference type="Proteomes" id="UP001172101">
    <property type="component" value="Unassembled WGS sequence"/>
</dbReference>
<dbReference type="InterPro" id="IPR046496">
    <property type="entry name" value="DUF6589"/>
</dbReference>
<dbReference type="Pfam" id="PF20231">
    <property type="entry name" value="DUF6589"/>
    <property type="match status" value="2"/>
</dbReference>
<protein>
    <recommendedName>
        <fullName evidence="2">DUF6589 domain-containing protein</fullName>
    </recommendedName>
</protein>
<feature type="compositionally biased region" description="Low complexity" evidence="1">
    <location>
        <begin position="26"/>
        <end position="37"/>
    </location>
</feature>
<evidence type="ECO:0000313" key="4">
    <source>
        <dbReference type="Proteomes" id="UP001172101"/>
    </source>
</evidence>
<organism evidence="3 4">
    <name type="scientific">Lasiosphaeria miniovina</name>
    <dbReference type="NCBI Taxonomy" id="1954250"/>
    <lineage>
        <taxon>Eukaryota</taxon>
        <taxon>Fungi</taxon>
        <taxon>Dikarya</taxon>
        <taxon>Ascomycota</taxon>
        <taxon>Pezizomycotina</taxon>
        <taxon>Sordariomycetes</taxon>
        <taxon>Sordariomycetidae</taxon>
        <taxon>Sordariales</taxon>
        <taxon>Lasiosphaeriaceae</taxon>
        <taxon>Lasiosphaeria</taxon>
    </lineage>
</organism>
<dbReference type="EMBL" id="JAUIRO010000002">
    <property type="protein sequence ID" value="KAK0728529.1"/>
    <property type="molecule type" value="Genomic_DNA"/>
</dbReference>
<dbReference type="GeneID" id="85326911"/>
<dbReference type="RefSeq" id="XP_060301384.1">
    <property type="nucleotide sequence ID" value="XM_060443641.1"/>
</dbReference>
<sequence length="815" mass="91837">MSGASKNDESGLSGGSQALPLRGHAGSSSQLTSLGSTPDLSSPTKAIEASQQEDYDEDDENDVEDDDSDESVHPADDILQKTIRFWEQLRKNNNNQVRRQGAERQRYNLDAFLFKLTSEGTPNHIAMNSRRLGEVLMSPSVRDALKSQGITITSDDHVAEAGSFSHVILCDTAWLENTLKEAWPTLKKYAPNLVTFLSQVLQNQKELANMDFDDDKSPQILLLASLFTGGYARNNSSFLRDILGLYMLANGTPRRAVETLAHIGLIPSYWTLNKMLNDMAARAKENIKKVARDPNGLLVYDNFNFMNRTRELVGGKKDEMINLTTACIVSCPELGGAVQKANFRPRTKVTKGMVIDYILPRRQTINNASKWLVKQALMKIFTKDNIPGMPVVKRVDEGTIDGVYKLYEELFKRRLGLDQQSDIDERLTLVYGDMKTTSFIRRIKLSQLEASEKWEQKKWLVPVPAFFHIELNYIKFLFPVFWDTGDDKNNVTNAIISSDVQFFHRGKNIKKSNIKYHQVMPLLMHGYSVRILAFVLGELVEKEYINTNSLNVETVLEKLKGLDPDILDDAILFVIHEAIRCRDWGTLRDIIPTLPLLFWGGKSSNYGPEMLYFALLLHPRVSEDHTMRAIPKGGLIRCTTAGSGYKAIDLMLEHINASYALDIKYNKNSTHDVHATFSRLALNGNFLTTIRKSVKTLFVSKQKGTHKAGDPTADIILYACKLYNDGITKRNNKEERPEAFDAPNVFESGQRILLEKLDNLNEAVVEPEDLVDQRVIPGTVLGGTEDGEVDWGEEGLRLFDAEDDFWVQAVDLTSD</sequence>
<feature type="region of interest" description="Disordered" evidence="1">
    <location>
        <begin position="1"/>
        <end position="75"/>
    </location>
</feature>
<name>A0AA40B6K6_9PEZI</name>
<gene>
    <name evidence="3" type="ORF">B0T26DRAFT_738849</name>
</gene>
<keyword evidence="4" id="KW-1185">Reference proteome</keyword>
<comment type="caution">
    <text evidence="3">The sequence shown here is derived from an EMBL/GenBank/DDBJ whole genome shotgun (WGS) entry which is preliminary data.</text>
</comment>
<proteinExistence type="predicted"/>
<feature type="compositionally biased region" description="Acidic residues" evidence="1">
    <location>
        <begin position="51"/>
        <end position="69"/>
    </location>
</feature>
<evidence type="ECO:0000256" key="1">
    <source>
        <dbReference type="SAM" id="MobiDB-lite"/>
    </source>
</evidence>
<evidence type="ECO:0000259" key="2">
    <source>
        <dbReference type="Pfam" id="PF20231"/>
    </source>
</evidence>
<feature type="domain" description="DUF6589" evidence="2">
    <location>
        <begin position="571"/>
        <end position="706"/>
    </location>
</feature>
<dbReference type="AlphaFoldDB" id="A0AA40B6K6"/>
<accession>A0AA40B6K6</accession>
<reference evidence="3" key="1">
    <citation type="submission" date="2023-06" db="EMBL/GenBank/DDBJ databases">
        <title>Genome-scale phylogeny and comparative genomics of the fungal order Sordariales.</title>
        <authorList>
            <consortium name="Lawrence Berkeley National Laboratory"/>
            <person name="Hensen N."/>
            <person name="Bonometti L."/>
            <person name="Westerberg I."/>
            <person name="Brannstrom I.O."/>
            <person name="Guillou S."/>
            <person name="Cros-Aarteil S."/>
            <person name="Calhoun S."/>
            <person name="Haridas S."/>
            <person name="Kuo A."/>
            <person name="Mondo S."/>
            <person name="Pangilinan J."/>
            <person name="Riley R."/>
            <person name="LaButti K."/>
            <person name="Andreopoulos B."/>
            <person name="Lipzen A."/>
            <person name="Chen C."/>
            <person name="Yanf M."/>
            <person name="Daum C."/>
            <person name="Ng V."/>
            <person name="Clum A."/>
            <person name="Steindorff A."/>
            <person name="Ohm R."/>
            <person name="Martin F."/>
            <person name="Silar P."/>
            <person name="Natvig D."/>
            <person name="Lalanne C."/>
            <person name="Gautier V."/>
            <person name="Ament-velasquez S.L."/>
            <person name="Kruys A."/>
            <person name="Hutchinson M.I."/>
            <person name="Powell A.J."/>
            <person name="Barry K."/>
            <person name="Miller A.N."/>
            <person name="Grigoriev I.V."/>
            <person name="Debuchy R."/>
            <person name="Gladieux P."/>
            <person name="Thoren M.H."/>
            <person name="Johannesson H."/>
        </authorList>
    </citation>
    <scope>NUCLEOTIDE SEQUENCE</scope>
    <source>
        <strain evidence="3">SMH2392-1A</strain>
    </source>
</reference>
<feature type="compositionally biased region" description="Polar residues" evidence="1">
    <location>
        <begin position="38"/>
        <end position="50"/>
    </location>
</feature>
<evidence type="ECO:0000313" key="3">
    <source>
        <dbReference type="EMBL" id="KAK0728529.1"/>
    </source>
</evidence>